<name>A0A816T6M6_9BILA</name>
<evidence type="ECO:0000256" key="4">
    <source>
        <dbReference type="ARBA" id="ARBA00022490"/>
    </source>
</evidence>
<protein>
    <recommendedName>
        <fullName evidence="8">Phosphatidylinositol 3,4,5-trisphosphate 3-phosphatase and dual-specificity protein phosphatase PTEN</fullName>
        <ecNumber evidence="3">3.1.3.16</ecNumber>
        <ecNumber evidence="2">3.1.3.67</ecNumber>
    </recommendedName>
    <alternativeName>
        <fullName evidence="12">Inositol polyphosphate 3-phosphatase</fullName>
    </alternativeName>
</protein>
<feature type="domain" description="Tyrosine specific protein phosphatases" evidence="17">
    <location>
        <begin position="109"/>
        <end position="182"/>
    </location>
</feature>
<dbReference type="PROSITE" id="PS50056">
    <property type="entry name" value="TYR_PHOSPHATASE_2"/>
    <property type="match status" value="1"/>
</dbReference>
<evidence type="ECO:0000256" key="12">
    <source>
        <dbReference type="ARBA" id="ARBA00044309"/>
    </source>
</evidence>
<evidence type="ECO:0000256" key="6">
    <source>
        <dbReference type="ARBA" id="ARBA00034256"/>
    </source>
</evidence>
<dbReference type="SMART" id="SM01326">
    <property type="entry name" value="PTEN_C2"/>
    <property type="match status" value="1"/>
</dbReference>
<dbReference type="InterPro" id="IPR014020">
    <property type="entry name" value="Tensin_C2-dom"/>
</dbReference>
<dbReference type="EC" id="3.1.3.16" evidence="3"/>
<gene>
    <name evidence="20" type="ORF">MBJ925_LOCUS21127</name>
</gene>
<evidence type="ECO:0000256" key="10">
    <source>
        <dbReference type="ARBA" id="ARBA00043760"/>
    </source>
</evidence>
<evidence type="ECO:0000256" key="8">
    <source>
        <dbReference type="ARBA" id="ARBA00034338"/>
    </source>
</evidence>
<dbReference type="Proteomes" id="UP000663824">
    <property type="component" value="Unassembled WGS sequence"/>
</dbReference>
<evidence type="ECO:0000259" key="18">
    <source>
        <dbReference type="PROSITE" id="PS51181"/>
    </source>
</evidence>
<dbReference type="PANTHER" id="PTHR12305:SF81">
    <property type="entry name" value="PHOSPHATIDYLINOSITOL 3,4,5-TRISPHOSPHATE 3-PHOSPHATASE AND DUAL-SPECIFICITY PROTEIN PHOSPHATASE PTEN"/>
    <property type="match status" value="1"/>
</dbReference>
<evidence type="ECO:0000256" key="3">
    <source>
        <dbReference type="ARBA" id="ARBA00013081"/>
    </source>
</evidence>
<dbReference type="EC" id="3.1.3.67" evidence="2"/>
<dbReference type="PROSITE" id="PS00383">
    <property type="entry name" value="TYR_PHOSPHATASE_1"/>
    <property type="match status" value="1"/>
</dbReference>
<dbReference type="InterPro" id="IPR029021">
    <property type="entry name" value="Prot-tyrosine_phosphatase-like"/>
</dbReference>
<evidence type="ECO:0000259" key="19">
    <source>
        <dbReference type="PROSITE" id="PS51182"/>
    </source>
</evidence>
<dbReference type="EMBL" id="CAJNRE010010602">
    <property type="protein sequence ID" value="CAF2093991.1"/>
    <property type="molecule type" value="Genomic_DNA"/>
</dbReference>
<keyword evidence="4" id="KW-0963">Cytoplasm</keyword>
<comment type="catalytic activity">
    <reaction evidence="9">
        <text>1D-myo-inositol 1,3,4,5-tetrakisphosphate + H2O = 1D-myo-inositol 1,4,5-trisphosphate + phosphate</text>
        <dbReference type="Rhea" id="RHEA:77155"/>
        <dbReference type="ChEBI" id="CHEBI:15377"/>
        <dbReference type="ChEBI" id="CHEBI:43474"/>
        <dbReference type="ChEBI" id="CHEBI:57895"/>
        <dbReference type="ChEBI" id="CHEBI:203600"/>
    </reaction>
    <physiologicalReaction direction="left-to-right" evidence="9">
        <dbReference type="Rhea" id="RHEA:77156"/>
    </physiologicalReaction>
</comment>
<dbReference type="GO" id="GO:0042995">
    <property type="term" value="C:cell projection"/>
    <property type="evidence" value="ECO:0007669"/>
    <property type="project" value="UniProtKB-ARBA"/>
</dbReference>
<evidence type="ECO:0000256" key="9">
    <source>
        <dbReference type="ARBA" id="ARBA00043734"/>
    </source>
</evidence>
<feature type="region of interest" description="Disordered" evidence="16">
    <location>
        <begin position="435"/>
        <end position="464"/>
    </location>
</feature>
<dbReference type="GO" id="GO:0005829">
    <property type="term" value="C:cytosol"/>
    <property type="evidence" value="ECO:0007669"/>
    <property type="project" value="TreeGrafter"/>
</dbReference>
<evidence type="ECO:0000256" key="11">
    <source>
        <dbReference type="ARBA" id="ARBA00043762"/>
    </source>
</evidence>
<dbReference type="InterPro" id="IPR057023">
    <property type="entry name" value="PTP-SAK"/>
</dbReference>
<dbReference type="Pfam" id="PF22784">
    <property type="entry name" value="PTP-SAK"/>
    <property type="match status" value="1"/>
</dbReference>
<evidence type="ECO:0000256" key="14">
    <source>
        <dbReference type="ARBA" id="ARBA00048832"/>
    </source>
</evidence>
<dbReference type="InterPro" id="IPR000387">
    <property type="entry name" value="Tyr_Pase_dom"/>
</dbReference>
<dbReference type="SUPFAM" id="SSF49562">
    <property type="entry name" value="C2 domain (Calcium/lipid-binding domain, CaLB)"/>
    <property type="match status" value="1"/>
</dbReference>
<evidence type="ECO:0000256" key="2">
    <source>
        <dbReference type="ARBA" id="ARBA00013015"/>
    </source>
</evidence>
<dbReference type="GO" id="GO:0004722">
    <property type="term" value="F:protein serine/threonine phosphatase activity"/>
    <property type="evidence" value="ECO:0007669"/>
    <property type="project" value="UniProtKB-EC"/>
</dbReference>
<comment type="caution">
    <text evidence="20">The sequence shown here is derived from an EMBL/GenBank/DDBJ whole genome shotgun (WGS) entry which is preliminary data.</text>
</comment>
<reference evidence="20" key="1">
    <citation type="submission" date="2021-02" db="EMBL/GenBank/DDBJ databases">
        <authorList>
            <person name="Nowell W R."/>
        </authorList>
    </citation>
    <scope>NUCLEOTIDE SEQUENCE</scope>
</reference>
<dbReference type="SUPFAM" id="SSF52799">
    <property type="entry name" value="(Phosphotyrosine protein) phosphatases II"/>
    <property type="match status" value="1"/>
</dbReference>
<dbReference type="InterPro" id="IPR016130">
    <property type="entry name" value="Tyr_Pase_AS"/>
</dbReference>
<evidence type="ECO:0000313" key="20">
    <source>
        <dbReference type="EMBL" id="CAF2093991.1"/>
    </source>
</evidence>
<organism evidence="20 21">
    <name type="scientific">Rotaria magnacalcarata</name>
    <dbReference type="NCBI Taxonomy" id="392030"/>
    <lineage>
        <taxon>Eukaryota</taxon>
        <taxon>Metazoa</taxon>
        <taxon>Spiralia</taxon>
        <taxon>Gnathifera</taxon>
        <taxon>Rotifera</taxon>
        <taxon>Eurotatoria</taxon>
        <taxon>Bdelloidea</taxon>
        <taxon>Philodinida</taxon>
        <taxon>Philodinidae</taxon>
        <taxon>Rotaria</taxon>
    </lineage>
</organism>
<dbReference type="PROSITE" id="PS51182">
    <property type="entry name" value="C2_TENSIN"/>
    <property type="match status" value="1"/>
</dbReference>
<keyword evidence="5" id="KW-0378">Hydrolase</keyword>
<proteinExistence type="predicted"/>
<comment type="catalytic activity">
    <reaction evidence="15">
        <text>O-phospho-L-tyrosyl-[protein] + H2O = L-tyrosyl-[protein] + phosphate</text>
        <dbReference type="Rhea" id="RHEA:10684"/>
        <dbReference type="Rhea" id="RHEA-COMP:10136"/>
        <dbReference type="Rhea" id="RHEA-COMP:20101"/>
        <dbReference type="ChEBI" id="CHEBI:15377"/>
        <dbReference type="ChEBI" id="CHEBI:43474"/>
        <dbReference type="ChEBI" id="CHEBI:46858"/>
        <dbReference type="ChEBI" id="CHEBI:61978"/>
        <dbReference type="EC" id="3.1.3.48"/>
    </reaction>
    <physiologicalReaction direction="left-to-right" evidence="15">
        <dbReference type="Rhea" id="RHEA:10685"/>
    </physiologicalReaction>
</comment>
<accession>A0A816T6M6</accession>
<dbReference type="InterPro" id="IPR029023">
    <property type="entry name" value="Tensin_phosphatase"/>
</dbReference>
<dbReference type="GO" id="GO:0050793">
    <property type="term" value="P:regulation of developmental process"/>
    <property type="evidence" value="ECO:0007669"/>
    <property type="project" value="UniProtKB-ARBA"/>
</dbReference>
<evidence type="ECO:0000256" key="16">
    <source>
        <dbReference type="SAM" id="MobiDB-lite"/>
    </source>
</evidence>
<evidence type="ECO:0000256" key="5">
    <source>
        <dbReference type="ARBA" id="ARBA00022801"/>
    </source>
</evidence>
<evidence type="ECO:0000259" key="17">
    <source>
        <dbReference type="PROSITE" id="PS50056"/>
    </source>
</evidence>
<dbReference type="GO" id="GO:0016314">
    <property type="term" value="F:phosphatidylinositol-3,4,5-trisphosphate 3-phosphatase activity"/>
    <property type="evidence" value="ECO:0007669"/>
    <property type="project" value="UniProtKB-EC"/>
</dbReference>
<evidence type="ECO:0000256" key="7">
    <source>
        <dbReference type="ARBA" id="ARBA00034268"/>
    </source>
</evidence>
<dbReference type="PROSITE" id="PS51181">
    <property type="entry name" value="PPASE_TENSIN"/>
    <property type="match status" value="1"/>
</dbReference>
<comment type="catalytic activity">
    <reaction evidence="10">
        <text>a 1,2-diacyl-sn-glycero-3-phospho-(1D-myo-inositol-3,4,5-trisphosphate) + H2O = a 1,2-diacyl-sn-glycero-3-phospho-(1D-myo-inositol-4,5-bisphosphate) + phosphate</text>
        <dbReference type="Rhea" id="RHEA:25017"/>
        <dbReference type="ChEBI" id="CHEBI:15377"/>
        <dbReference type="ChEBI" id="CHEBI:43474"/>
        <dbReference type="ChEBI" id="CHEBI:57836"/>
        <dbReference type="ChEBI" id="CHEBI:58456"/>
        <dbReference type="EC" id="3.1.3.67"/>
    </reaction>
    <physiologicalReaction direction="left-to-right" evidence="10">
        <dbReference type="Rhea" id="RHEA:25018"/>
    </physiologicalReaction>
</comment>
<evidence type="ECO:0000256" key="13">
    <source>
        <dbReference type="ARBA" id="ARBA00047986"/>
    </source>
</evidence>
<dbReference type="Pfam" id="PF10409">
    <property type="entry name" value="PTEN_C2"/>
    <property type="match status" value="1"/>
</dbReference>
<feature type="domain" description="C2 tensin-type" evidence="19">
    <location>
        <begin position="182"/>
        <end position="380"/>
    </location>
</feature>
<comment type="catalytic activity">
    <reaction evidence="6">
        <text>1,2-dihexadecanoyl-sn-glycero-3-phospho-(1D-myo-inositol-3,4,5-trisphosphate) + H2O = 1,2-dihexadecanoyl-sn-glycero-3-phospho-(1D-myo-inositol-4,5-bisphosphate) + phosphate</text>
        <dbReference type="Rhea" id="RHEA:43560"/>
        <dbReference type="ChEBI" id="CHEBI:15377"/>
        <dbReference type="ChEBI" id="CHEBI:43474"/>
        <dbReference type="ChEBI" id="CHEBI:83420"/>
        <dbReference type="ChEBI" id="CHEBI:83423"/>
    </reaction>
    <physiologicalReaction direction="left-to-right" evidence="6">
        <dbReference type="Rhea" id="RHEA:43561"/>
    </physiologicalReaction>
</comment>
<comment type="catalytic activity">
    <reaction evidence="7">
        <text>1,2-dioctanoyl-sn-glycero-3-phospho-(1D-myo-inositol-3,4,5-trisphosphate) + H2O = 1,2-dioctanoyl-sn-glycero-3-phospho-(1D-myo-inositol-4,5-bisphosphate) + phosphate</text>
        <dbReference type="Rhea" id="RHEA:43552"/>
        <dbReference type="ChEBI" id="CHEBI:15377"/>
        <dbReference type="ChEBI" id="CHEBI:43474"/>
        <dbReference type="ChEBI" id="CHEBI:83416"/>
        <dbReference type="ChEBI" id="CHEBI:83419"/>
    </reaction>
    <physiologicalReaction direction="left-to-right" evidence="7">
        <dbReference type="Rhea" id="RHEA:43553"/>
    </physiologicalReaction>
</comment>
<feature type="domain" description="Phosphatase tensin-type" evidence="18">
    <location>
        <begin position="18"/>
        <end position="194"/>
    </location>
</feature>
<dbReference type="PANTHER" id="PTHR12305">
    <property type="entry name" value="PHOSPHATASE WITH HOMOLOGY TO TENSIN"/>
    <property type="match status" value="1"/>
</dbReference>
<comment type="subcellular location">
    <subcellularLocation>
        <location evidence="1">Cytoplasm</location>
    </subcellularLocation>
</comment>
<evidence type="ECO:0000256" key="1">
    <source>
        <dbReference type="ARBA" id="ARBA00004496"/>
    </source>
</evidence>
<dbReference type="AlphaFoldDB" id="A0A816T6M6"/>
<dbReference type="Gene3D" id="2.60.40.1110">
    <property type="match status" value="1"/>
</dbReference>
<evidence type="ECO:0000313" key="21">
    <source>
        <dbReference type="Proteomes" id="UP000663824"/>
    </source>
</evidence>
<dbReference type="GO" id="GO:0004725">
    <property type="term" value="F:protein tyrosine phosphatase activity"/>
    <property type="evidence" value="ECO:0007669"/>
    <property type="project" value="UniProtKB-EC"/>
</dbReference>
<dbReference type="Gene3D" id="3.90.190.10">
    <property type="entry name" value="Protein tyrosine phosphatase superfamily"/>
    <property type="match status" value="1"/>
</dbReference>
<comment type="catalytic activity">
    <reaction evidence="14">
        <text>O-phospho-L-threonyl-[protein] + H2O = L-threonyl-[protein] + phosphate</text>
        <dbReference type="Rhea" id="RHEA:47004"/>
        <dbReference type="Rhea" id="RHEA-COMP:11060"/>
        <dbReference type="Rhea" id="RHEA-COMP:11605"/>
        <dbReference type="ChEBI" id="CHEBI:15377"/>
        <dbReference type="ChEBI" id="CHEBI:30013"/>
        <dbReference type="ChEBI" id="CHEBI:43474"/>
        <dbReference type="ChEBI" id="CHEBI:61977"/>
        <dbReference type="EC" id="3.1.3.16"/>
    </reaction>
    <physiologicalReaction direction="left-to-right" evidence="14">
        <dbReference type="Rhea" id="RHEA:47005"/>
    </physiologicalReaction>
</comment>
<sequence>MITNPMNRMRQIVSKKKRRYQQDGFDLDLTYIRPNVIAMGYPADSYEGVYRNHIVDVSRFLSSKHGDKFYIYNLCVESERQYDYSRFNNHVCSEFSFEDHNPPTIRMILGFCQHAKTQLKEMADRTLVIHCKAGKGRTGVMSCCFLLYYYRQEHNDPLATLKFYAQQRTSNEKGVTIPSQRRYVEYFGHLLNNRVMYIPKQILFTGLLITYEQNQVFTSSLSYTVKSADHRIQYQSFEIPLERDSTIGRDLPPNYSVLHATHKHFIPPPNQQCRIPLEEDVLIEIFVTKTKRGKSVKEKLCHFWFNTFFLVEPKMQAILSDVNERQAESKLGTLSSCLISECGHKHLYTMTKTDIDGLHKDKLHRLSPSSFTVSVLFDYIPTPSLIIQPTDQSCKLPDTRSPVNLKLIESSNDSTLIIGPSDKLIDNDELQQNNETNDKLNSAKTNSNCDNNNRNRRKDRSTSSNRRAFALYPNCLSDWDSTDSESGTNELNLNDELETCQTRC</sequence>
<dbReference type="InterPro" id="IPR035892">
    <property type="entry name" value="C2_domain_sf"/>
</dbReference>
<dbReference type="InterPro" id="IPR051281">
    <property type="entry name" value="Dual-spec_lipid-protein_phosph"/>
</dbReference>
<evidence type="ECO:0000256" key="15">
    <source>
        <dbReference type="ARBA" id="ARBA00051341"/>
    </source>
</evidence>
<comment type="catalytic activity">
    <reaction evidence="13">
        <text>O-phospho-L-seryl-[protein] + H2O = L-seryl-[protein] + phosphate</text>
        <dbReference type="Rhea" id="RHEA:20629"/>
        <dbReference type="Rhea" id="RHEA-COMP:9863"/>
        <dbReference type="Rhea" id="RHEA-COMP:11604"/>
        <dbReference type="ChEBI" id="CHEBI:15377"/>
        <dbReference type="ChEBI" id="CHEBI:29999"/>
        <dbReference type="ChEBI" id="CHEBI:43474"/>
        <dbReference type="ChEBI" id="CHEBI:83421"/>
        <dbReference type="EC" id="3.1.3.16"/>
    </reaction>
    <physiologicalReaction direction="left-to-right" evidence="13">
        <dbReference type="Rhea" id="RHEA:20630"/>
    </physiologicalReaction>
</comment>
<comment type="catalytic activity">
    <reaction evidence="11">
        <text>1D-myo-inositol 1,3,4,5,6-pentakisphosphate + H2O = 1D-myo-inositol 1,4,5,6-tetrakisphosphate + phosphate</text>
        <dbReference type="Rhea" id="RHEA:77143"/>
        <dbReference type="ChEBI" id="CHEBI:15377"/>
        <dbReference type="ChEBI" id="CHEBI:43474"/>
        <dbReference type="ChEBI" id="CHEBI:57627"/>
        <dbReference type="ChEBI" id="CHEBI:57733"/>
    </reaction>
    <physiologicalReaction direction="left-to-right" evidence="11">
        <dbReference type="Rhea" id="RHEA:77144"/>
    </physiologicalReaction>
</comment>